<dbReference type="Proteomes" id="UP001162501">
    <property type="component" value="Chromosome 28"/>
</dbReference>
<evidence type="ECO:0000313" key="2">
    <source>
        <dbReference type="Proteomes" id="UP001162501"/>
    </source>
</evidence>
<accession>A0AC59ZFG8</accession>
<reference evidence="1" key="1">
    <citation type="submission" date="2023-05" db="EMBL/GenBank/DDBJ databases">
        <authorList>
            <consortium name="ELIXIR-Norway"/>
        </authorList>
    </citation>
    <scope>NUCLEOTIDE SEQUENCE</scope>
</reference>
<organism evidence="1 2">
    <name type="scientific">Rangifer tarandus platyrhynchus</name>
    <name type="common">Svalbard reindeer</name>
    <dbReference type="NCBI Taxonomy" id="3082113"/>
    <lineage>
        <taxon>Eukaryota</taxon>
        <taxon>Metazoa</taxon>
        <taxon>Chordata</taxon>
        <taxon>Craniata</taxon>
        <taxon>Vertebrata</taxon>
        <taxon>Euteleostomi</taxon>
        <taxon>Mammalia</taxon>
        <taxon>Eutheria</taxon>
        <taxon>Laurasiatheria</taxon>
        <taxon>Artiodactyla</taxon>
        <taxon>Ruminantia</taxon>
        <taxon>Pecora</taxon>
        <taxon>Cervidae</taxon>
        <taxon>Odocoileinae</taxon>
        <taxon>Rangifer</taxon>
    </lineage>
</organism>
<gene>
    <name evidence="1" type="ORF">MRATA1EN22A_LOCUS17231</name>
</gene>
<dbReference type="EMBL" id="OX596112">
    <property type="protein sequence ID" value="CAN0387135.1"/>
    <property type="molecule type" value="Genomic_DNA"/>
</dbReference>
<name>A0AC59ZFG8_RANTA</name>
<sequence>MMAEVCQVVVHIEGVEDSREQGGEEEPSGEVGPFLSSSLAASLAATARSVHPGEITGRGSSAGSQQLPPSYSLQIHCASGLASPADSCHPSKAINSGSGDGSQEARPKLYPGSCVSLPAPPPPRRSLPPSGLQSQGWTPAMTDL</sequence>
<evidence type="ECO:0000313" key="1">
    <source>
        <dbReference type="EMBL" id="CAN0387135.1"/>
    </source>
</evidence>
<proteinExistence type="predicted"/>
<reference evidence="1" key="2">
    <citation type="submission" date="2025-03" db="EMBL/GenBank/DDBJ databases">
        <authorList>
            <consortium name="ELIXIR-Norway"/>
            <consortium name="Elixir Norway"/>
        </authorList>
    </citation>
    <scope>NUCLEOTIDE SEQUENCE</scope>
</reference>
<protein>
    <submittedName>
        <fullName evidence="1">Uncharacterized protein</fullName>
    </submittedName>
</protein>